<dbReference type="EMBL" id="JAVRRT010000036">
    <property type="protein sequence ID" value="KAK5162735.1"/>
    <property type="molecule type" value="Genomic_DNA"/>
</dbReference>
<proteinExistence type="predicted"/>
<name>A0AAV9NTD9_9PEZI</name>
<feature type="transmembrane region" description="Helical" evidence="1">
    <location>
        <begin position="94"/>
        <end position="112"/>
    </location>
</feature>
<feature type="transmembrane region" description="Helical" evidence="1">
    <location>
        <begin position="330"/>
        <end position="356"/>
    </location>
</feature>
<feature type="transmembrane region" description="Helical" evidence="1">
    <location>
        <begin position="247"/>
        <end position="267"/>
    </location>
</feature>
<keyword evidence="1" id="KW-0812">Transmembrane</keyword>
<feature type="transmembrane region" description="Helical" evidence="1">
    <location>
        <begin position="6"/>
        <end position="28"/>
    </location>
</feature>
<keyword evidence="1" id="KW-1133">Transmembrane helix</keyword>
<organism evidence="2 3">
    <name type="scientific">Saxophila tyrrhenica</name>
    <dbReference type="NCBI Taxonomy" id="1690608"/>
    <lineage>
        <taxon>Eukaryota</taxon>
        <taxon>Fungi</taxon>
        <taxon>Dikarya</taxon>
        <taxon>Ascomycota</taxon>
        <taxon>Pezizomycotina</taxon>
        <taxon>Dothideomycetes</taxon>
        <taxon>Dothideomycetidae</taxon>
        <taxon>Mycosphaerellales</taxon>
        <taxon>Extremaceae</taxon>
        <taxon>Saxophila</taxon>
    </lineage>
</organism>
<comment type="caution">
    <text evidence="2">The sequence shown here is derived from an EMBL/GenBank/DDBJ whole genome shotgun (WGS) entry which is preliminary data.</text>
</comment>
<gene>
    <name evidence="2" type="ORF">LTR77_011218</name>
</gene>
<protein>
    <submittedName>
        <fullName evidence="2">Uncharacterized protein</fullName>
    </submittedName>
</protein>
<evidence type="ECO:0000313" key="3">
    <source>
        <dbReference type="Proteomes" id="UP001337655"/>
    </source>
</evidence>
<keyword evidence="3" id="KW-1185">Reference proteome</keyword>
<reference evidence="2 3" key="1">
    <citation type="submission" date="2023-08" db="EMBL/GenBank/DDBJ databases">
        <title>Black Yeasts Isolated from many extreme environments.</title>
        <authorList>
            <person name="Coleine C."/>
            <person name="Stajich J.E."/>
            <person name="Selbmann L."/>
        </authorList>
    </citation>
    <scope>NUCLEOTIDE SEQUENCE [LARGE SCALE GENOMIC DNA]</scope>
    <source>
        <strain evidence="2 3">CCFEE 5935</strain>
    </source>
</reference>
<dbReference type="Proteomes" id="UP001337655">
    <property type="component" value="Unassembled WGS sequence"/>
</dbReference>
<dbReference type="RefSeq" id="XP_064653385.1">
    <property type="nucleotide sequence ID" value="XM_064808429.1"/>
</dbReference>
<accession>A0AAV9NTD9</accession>
<evidence type="ECO:0000256" key="1">
    <source>
        <dbReference type="SAM" id="Phobius"/>
    </source>
</evidence>
<feature type="transmembrane region" description="Helical" evidence="1">
    <location>
        <begin position="173"/>
        <end position="194"/>
    </location>
</feature>
<keyword evidence="1" id="KW-0472">Membrane</keyword>
<dbReference type="GeneID" id="89932537"/>
<evidence type="ECO:0000313" key="2">
    <source>
        <dbReference type="EMBL" id="KAK5162735.1"/>
    </source>
</evidence>
<dbReference type="AlphaFoldDB" id="A0AAV9NTD9"/>
<sequence>MDQPNLPVARSVVCYATFVGLAVLATYYMRLSPPSNAAGGFFALITEPKPFVFPETDIVLRRTYTGLGPVDMFLSFLVAAFLPGAAGIDRAFQLQQIHFLFSFLPVITVWSVEAARKGSGWKMISFTSFWAIFYQTVGGAIIIPLWYLCFTLTTSTTVYGNDSHSIPPTTARGLLPALLVGYVVPTTLMYLPFLDIDTQQFMVALWQPSPFFVNILWISYTRLAGAADDSQVGQGSRGNGEKTVKTLYVSSAVISAVVHVGVIGICLTSNDPQQSLWDVFMLENRESWSMSQALLFIFQIDFWIIFAASIACACIVVWDLHSLGLTTLGMVQAFAVIAFVSVVLGPGAALSGVWYWREGMLGKKAKKKST</sequence>
<feature type="transmembrane region" description="Helical" evidence="1">
    <location>
        <begin position="201"/>
        <end position="220"/>
    </location>
</feature>
<feature type="transmembrane region" description="Helical" evidence="1">
    <location>
        <begin position="70"/>
        <end position="88"/>
    </location>
</feature>
<feature type="transmembrane region" description="Helical" evidence="1">
    <location>
        <begin position="293"/>
        <end position="318"/>
    </location>
</feature>
<feature type="transmembrane region" description="Helical" evidence="1">
    <location>
        <begin position="132"/>
        <end position="153"/>
    </location>
</feature>